<name>A0A9D4G3M5_DREPO</name>
<evidence type="ECO:0000313" key="1">
    <source>
        <dbReference type="EMBL" id="KAH3807975.1"/>
    </source>
</evidence>
<sequence length="102" mass="11569">MNAKEGEDTPQENLVELKVKKSRCKAAFTRARNNLKDIFSVDTPNKDLPKEFLDKVEEAMDIAVQSVEDLALVVTDSTELASTLNEIDIFEKQYDELVSLYD</sequence>
<gene>
    <name evidence="1" type="ORF">DPMN_136323</name>
</gene>
<dbReference type="EMBL" id="JAIWYP010000006">
    <property type="protein sequence ID" value="KAH3807975.1"/>
    <property type="molecule type" value="Genomic_DNA"/>
</dbReference>
<proteinExistence type="predicted"/>
<organism evidence="1 2">
    <name type="scientific">Dreissena polymorpha</name>
    <name type="common">Zebra mussel</name>
    <name type="synonym">Mytilus polymorpha</name>
    <dbReference type="NCBI Taxonomy" id="45954"/>
    <lineage>
        <taxon>Eukaryota</taxon>
        <taxon>Metazoa</taxon>
        <taxon>Spiralia</taxon>
        <taxon>Lophotrochozoa</taxon>
        <taxon>Mollusca</taxon>
        <taxon>Bivalvia</taxon>
        <taxon>Autobranchia</taxon>
        <taxon>Heteroconchia</taxon>
        <taxon>Euheterodonta</taxon>
        <taxon>Imparidentia</taxon>
        <taxon>Neoheterodontei</taxon>
        <taxon>Myida</taxon>
        <taxon>Dreissenoidea</taxon>
        <taxon>Dreissenidae</taxon>
        <taxon>Dreissena</taxon>
    </lineage>
</organism>
<protein>
    <submittedName>
        <fullName evidence="1">Uncharacterized protein</fullName>
    </submittedName>
</protein>
<accession>A0A9D4G3M5</accession>
<keyword evidence="2" id="KW-1185">Reference proteome</keyword>
<evidence type="ECO:0000313" key="2">
    <source>
        <dbReference type="Proteomes" id="UP000828390"/>
    </source>
</evidence>
<reference evidence="1" key="2">
    <citation type="submission" date="2020-11" db="EMBL/GenBank/DDBJ databases">
        <authorList>
            <person name="McCartney M.A."/>
            <person name="Auch B."/>
            <person name="Kono T."/>
            <person name="Mallez S."/>
            <person name="Becker A."/>
            <person name="Gohl D.M."/>
            <person name="Silverstein K.A.T."/>
            <person name="Koren S."/>
            <person name="Bechman K.B."/>
            <person name="Herman A."/>
            <person name="Abrahante J.E."/>
            <person name="Garbe J."/>
        </authorList>
    </citation>
    <scope>NUCLEOTIDE SEQUENCE</scope>
    <source>
        <strain evidence="1">Duluth1</strain>
        <tissue evidence="1">Whole animal</tissue>
    </source>
</reference>
<dbReference type="Proteomes" id="UP000828390">
    <property type="component" value="Unassembled WGS sequence"/>
</dbReference>
<dbReference type="AlphaFoldDB" id="A0A9D4G3M5"/>
<comment type="caution">
    <text evidence="1">The sequence shown here is derived from an EMBL/GenBank/DDBJ whole genome shotgun (WGS) entry which is preliminary data.</text>
</comment>
<reference evidence="1" key="1">
    <citation type="journal article" date="2019" name="bioRxiv">
        <title>The Genome of the Zebra Mussel, Dreissena polymorpha: A Resource for Invasive Species Research.</title>
        <authorList>
            <person name="McCartney M.A."/>
            <person name="Auch B."/>
            <person name="Kono T."/>
            <person name="Mallez S."/>
            <person name="Zhang Y."/>
            <person name="Obille A."/>
            <person name="Becker A."/>
            <person name="Abrahante J.E."/>
            <person name="Garbe J."/>
            <person name="Badalamenti J.P."/>
            <person name="Herman A."/>
            <person name="Mangelson H."/>
            <person name="Liachko I."/>
            <person name="Sullivan S."/>
            <person name="Sone E.D."/>
            <person name="Koren S."/>
            <person name="Silverstein K.A.T."/>
            <person name="Beckman K.B."/>
            <person name="Gohl D.M."/>
        </authorList>
    </citation>
    <scope>NUCLEOTIDE SEQUENCE</scope>
    <source>
        <strain evidence="1">Duluth1</strain>
        <tissue evidence="1">Whole animal</tissue>
    </source>
</reference>